<feature type="compositionally biased region" description="Polar residues" evidence="1">
    <location>
        <begin position="1"/>
        <end position="11"/>
    </location>
</feature>
<keyword evidence="2" id="KW-0812">Transmembrane</keyword>
<protein>
    <submittedName>
        <fullName evidence="3">Uncharacterized protein</fullName>
    </submittedName>
</protein>
<feature type="region of interest" description="Disordered" evidence="1">
    <location>
        <begin position="1"/>
        <end position="24"/>
    </location>
</feature>
<evidence type="ECO:0000256" key="2">
    <source>
        <dbReference type="SAM" id="Phobius"/>
    </source>
</evidence>
<feature type="transmembrane region" description="Helical" evidence="2">
    <location>
        <begin position="477"/>
        <end position="496"/>
    </location>
</feature>
<evidence type="ECO:0000313" key="4">
    <source>
        <dbReference type="Proteomes" id="UP001281614"/>
    </source>
</evidence>
<dbReference type="Proteomes" id="UP001281614">
    <property type="component" value="Unassembled WGS sequence"/>
</dbReference>
<organism evidence="3 4">
    <name type="scientific">Colletotrichum kahawae</name>
    <name type="common">Coffee berry disease fungus</name>
    <dbReference type="NCBI Taxonomy" id="34407"/>
    <lineage>
        <taxon>Eukaryota</taxon>
        <taxon>Fungi</taxon>
        <taxon>Dikarya</taxon>
        <taxon>Ascomycota</taxon>
        <taxon>Pezizomycotina</taxon>
        <taxon>Sordariomycetes</taxon>
        <taxon>Hypocreomycetidae</taxon>
        <taxon>Glomerellales</taxon>
        <taxon>Glomerellaceae</taxon>
        <taxon>Colletotrichum</taxon>
        <taxon>Colletotrichum gloeosporioides species complex</taxon>
    </lineage>
</organism>
<gene>
    <name evidence="3" type="ORF">CKAH01_16581</name>
</gene>
<evidence type="ECO:0000313" key="3">
    <source>
        <dbReference type="EMBL" id="KAK2760085.1"/>
    </source>
</evidence>
<accession>A0AAD9YFB5</accession>
<comment type="caution">
    <text evidence="3">The sequence shown here is derived from an EMBL/GenBank/DDBJ whole genome shotgun (WGS) entry which is preliminary data.</text>
</comment>
<dbReference type="AlphaFoldDB" id="A0AAD9YFB5"/>
<name>A0AAD9YFB5_COLKA</name>
<evidence type="ECO:0000256" key="1">
    <source>
        <dbReference type="SAM" id="MobiDB-lite"/>
    </source>
</evidence>
<reference evidence="3" key="1">
    <citation type="submission" date="2023-02" db="EMBL/GenBank/DDBJ databases">
        <title>Colletotrichum kahawae CIFC_Que2 genome sequencing and assembly.</title>
        <authorList>
            <person name="Baroncelli R."/>
        </authorList>
    </citation>
    <scope>NUCLEOTIDE SEQUENCE</scope>
    <source>
        <strain evidence="3">CIFC_Que2</strain>
    </source>
</reference>
<feature type="region of interest" description="Disordered" evidence="1">
    <location>
        <begin position="122"/>
        <end position="163"/>
    </location>
</feature>
<sequence length="506" mass="57439">MAELAQPQQTPRVPARAHQRRQLHSLDEQDWQQTLDNTGNHRALEIIGHRSRQYQNNAHFLMKSFFALLQTGYPMQELPRYIRDPYRGIREIRHDGRFADRLGPCLLPPPRTRALSRAETIEVDEPGTEMSDLGSQQQATGIRRRNGGAEGTADDSAETTATKKRGLTMRIRQIPVEKKPDPDALIWDEINASLKPLFDSLNKDSSCLLLCSGKSDFCRISPVSLGNDKESVDHWEAMRRKAYSIRGIWRWLRWVGKSRLELVEVEHTLSLHTRVLAIHPSDPGDLCGLCEVVDLKTRIRELKDEANNYGAIPYNPGHVDDKYAGCWYDADEWRPRHGDYCDGFRTDAYAYGYEYIDCFEGMYCGMEEQLERLEEIAKLEAAALWSATLDNPILATGNSLFPSGLVKTPIKFYENLREARRTGHIRGLAQMKFTGFRVVWPEDEPGFVFTMTCCGGVLLSCLGVLGFRIAYGDWGTAYTAGAYYVALAGIVLAWFGREGFLDVFKK</sequence>
<keyword evidence="4" id="KW-1185">Reference proteome</keyword>
<keyword evidence="2" id="KW-0472">Membrane</keyword>
<proteinExistence type="predicted"/>
<keyword evidence="2" id="KW-1133">Transmembrane helix</keyword>
<feature type="transmembrane region" description="Helical" evidence="2">
    <location>
        <begin position="447"/>
        <end position="471"/>
    </location>
</feature>
<dbReference type="EMBL" id="VYYT01000175">
    <property type="protein sequence ID" value="KAK2760085.1"/>
    <property type="molecule type" value="Genomic_DNA"/>
</dbReference>